<dbReference type="EMBL" id="VZDO01000009">
    <property type="protein sequence ID" value="KAB0679681.1"/>
    <property type="molecule type" value="Genomic_DNA"/>
</dbReference>
<keyword evidence="2" id="KW-1185">Reference proteome</keyword>
<organism evidence="1 2">
    <name type="scientific">Plantimonas leprariae</name>
    <dbReference type="NCBI Taxonomy" id="2615207"/>
    <lineage>
        <taxon>Bacteria</taxon>
        <taxon>Pseudomonadati</taxon>
        <taxon>Pseudomonadota</taxon>
        <taxon>Alphaproteobacteria</taxon>
        <taxon>Hyphomicrobiales</taxon>
        <taxon>Aurantimonadaceae</taxon>
        <taxon>Plantimonas</taxon>
    </lineage>
</organism>
<reference evidence="1 2" key="1">
    <citation type="submission" date="2019-09" db="EMBL/GenBank/DDBJ databases">
        <title>YIM 132180 draft genome.</title>
        <authorList>
            <person name="Zhang K."/>
        </authorList>
    </citation>
    <scope>NUCLEOTIDE SEQUENCE [LARGE SCALE GENOMIC DNA]</scope>
    <source>
        <strain evidence="1 2">YIM 132180</strain>
    </source>
</reference>
<evidence type="ECO:0000313" key="1">
    <source>
        <dbReference type="EMBL" id="KAB0679681.1"/>
    </source>
</evidence>
<dbReference type="Proteomes" id="UP000432089">
    <property type="component" value="Unassembled WGS sequence"/>
</dbReference>
<evidence type="ECO:0000313" key="2">
    <source>
        <dbReference type="Proteomes" id="UP000432089"/>
    </source>
</evidence>
<protein>
    <submittedName>
        <fullName evidence="1">Uncharacterized protein</fullName>
    </submittedName>
</protein>
<gene>
    <name evidence="1" type="ORF">F6X38_12755</name>
</gene>
<name>A0A7V7PP33_9HYPH</name>
<proteinExistence type="predicted"/>
<dbReference type="RefSeq" id="WP_150970204.1">
    <property type="nucleotide sequence ID" value="NZ_VZDO01000009.1"/>
</dbReference>
<dbReference type="AlphaFoldDB" id="A0A7V7PP33"/>
<accession>A0A7V7PP33</accession>
<sequence>MDIKNSATHPRDPAAAEVEKALGDLNDVTTAISDKMKAMAGDLDAETMGVVWDAVDALRIKNGLPPSSRSIDVELAEYAQAGTLGGGRVVVDD</sequence>
<comment type="caution">
    <text evidence="1">The sequence shown here is derived from an EMBL/GenBank/DDBJ whole genome shotgun (WGS) entry which is preliminary data.</text>
</comment>